<evidence type="ECO:0000313" key="2">
    <source>
        <dbReference type="Proteomes" id="UP001501842"/>
    </source>
</evidence>
<dbReference type="EMBL" id="BAAATZ010000021">
    <property type="protein sequence ID" value="GAA2732469.1"/>
    <property type="molecule type" value="Genomic_DNA"/>
</dbReference>
<keyword evidence="2" id="KW-1185">Reference proteome</keyword>
<comment type="caution">
    <text evidence="1">The sequence shown here is derived from an EMBL/GenBank/DDBJ whole genome shotgun (WGS) entry which is preliminary data.</text>
</comment>
<proteinExistence type="predicted"/>
<dbReference type="RefSeq" id="WP_344453354.1">
    <property type="nucleotide sequence ID" value="NZ_BAAATZ010000021.1"/>
</dbReference>
<evidence type="ECO:0000313" key="1">
    <source>
        <dbReference type="EMBL" id="GAA2732469.1"/>
    </source>
</evidence>
<dbReference type="Pfam" id="PF19508">
    <property type="entry name" value="DUF6042"/>
    <property type="match status" value="1"/>
</dbReference>
<name>A0ABP6GZ04_9ACTN</name>
<dbReference type="SUPFAM" id="SSF82171">
    <property type="entry name" value="DPP6 N-terminal domain-like"/>
    <property type="match status" value="1"/>
</dbReference>
<dbReference type="Proteomes" id="UP001501842">
    <property type="component" value="Unassembled WGS sequence"/>
</dbReference>
<dbReference type="InterPro" id="IPR046105">
    <property type="entry name" value="DUF6042"/>
</dbReference>
<protein>
    <submittedName>
        <fullName evidence="1">Uncharacterized protein</fullName>
    </submittedName>
</protein>
<organism evidence="1 2">
    <name type="scientific">Actinocorallia aurantiaca</name>
    <dbReference type="NCBI Taxonomy" id="46204"/>
    <lineage>
        <taxon>Bacteria</taxon>
        <taxon>Bacillati</taxon>
        <taxon>Actinomycetota</taxon>
        <taxon>Actinomycetes</taxon>
        <taxon>Streptosporangiales</taxon>
        <taxon>Thermomonosporaceae</taxon>
        <taxon>Actinocorallia</taxon>
    </lineage>
</organism>
<sequence>MTLQRGVDGATSWSDWSSLEVGDAGHQSDAWPPADVGDGLLGGCSGYFGGQGLAGTVARAGDGWLQGTGSWRRTVVRFELHAAAPATEDEPWCEAVETPYTSRTGVIESFEADGLKFELDGAGMYRVRVLLRREDERDRWCLRFWRVTGPVEPPRWLARSAPAVGLVPADWRKALPERVWQLYRTVQEEAAGTDAPISPERAASRYESRPWPRSRELEEGWLDADLWTVPEPLPTGHADLDRENRREWRAAAEGTAKRKKKWRKLSERLGVPLPSNLRESFALLVASGLLHADAEGYRVAATPPPAGDVLGLASEQCAEYAERRHRAGHLSLAGDVYALAAWSPGHTITGTAAEFADRLLISVEDFCSALPYVQEEGLTVLQPGPDDPITLTARSRWDDEDLVYGGSDAGEGGEDEHHLPDDEDTELLRALDAQQARHEWPADSDATFPPVPDWVEHEDPDPEAELEERLAEAGEFFERQDADEWWESPGREYPEEGAEEFGSADPPRAGLFRCDGRVIVWRDGEPRILGRTDRCDLVPEDNCLRDGPDVALETPYGVVLAAFDKEDFENWQWAQLVRHDGTVHMLGDTIRTLQRSRDGRSVAISTRDDVVRLLDLADGSAQTMPGLEDDFWLQVIGVFAGQVYVNRSSVNGPPYPRSWRWRPGHAPEQLDVLLQWVDPITGTALAARKDGRLLIAADGTRLRLPIDPSAELAPGGRLLYTMRRDPHALTFFDVHDLGRNPRIVWLPPDCDPEYFGGPAMVWEDTRHLLIPGVGHSEEPRPAYRLNVQSGKLERLPVYGRPGDIPLFVQPMF</sequence>
<reference evidence="2" key="1">
    <citation type="journal article" date="2019" name="Int. J. Syst. Evol. Microbiol.">
        <title>The Global Catalogue of Microorganisms (GCM) 10K type strain sequencing project: providing services to taxonomists for standard genome sequencing and annotation.</title>
        <authorList>
            <consortium name="The Broad Institute Genomics Platform"/>
            <consortium name="The Broad Institute Genome Sequencing Center for Infectious Disease"/>
            <person name="Wu L."/>
            <person name="Ma J."/>
        </authorList>
    </citation>
    <scope>NUCLEOTIDE SEQUENCE [LARGE SCALE GENOMIC DNA]</scope>
    <source>
        <strain evidence="2">JCM 8201</strain>
    </source>
</reference>
<accession>A0ABP6GZ04</accession>
<gene>
    <name evidence="1" type="ORF">GCM10010439_50300</name>
</gene>